<dbReference type="AlphaFoldDB" id="A0A1E3PVM8"/>
<dbReference type="InterPro" id="IPR017927">
    <property type="entry name" value="FAD-bd_FR_type"/>
</dbReference>
<feature type="transmembrane region" description="Helical" evidence="16">
    <location>
        <begin position="336"/>
        <end position="357"/>
    </location>
</feature>
<feature type="transmembrane region" description="Helical" evidence="16">
    <location>
        <begin position="130"/>
        <end position="150"/>
    </location>
</feature>
<proteinExistence type="inferred from homology"/>
<keyword evidence="19" id="KW-1185">Reference proteome</keyword>
<dbReference type="Pfam" id="PF01794">
    <property type="entry name" value="Ferric_reduct"/>
    <property type="match status" value="1"/>
</dbReference>
<dbReference type="PANTHER" id="PTHR32361:SF9">
    <property type="entry name" value="FERRIC REDUCTASE TRANSMEMBRANE COMPONENT 3-RELATED"/>
    <property type="match status" value="1"/>
</dbReference>
<keyword evidence="10 16" id="KW-1133">Transmembrane helix</keyword>
<evidence type="ECO:0000259" key="17">
    <source>
        <dbReference type="PROSITE" id="PS51384"/>
    </source>
</evidence>
<feature type="transmembrane region" description="Helical" evidence="16">
    <location>
        <begin position="205"/>
        <end position="226"/>
    </location>
</feature>
<keyword evidence="4" id="KW-0813">Transport</keyword>
<keyword evidence="8" id="KW-0274">FAD</keyword>
<name>A0A1E3PVM8_LIPST</name>
<dbReference type="PANTHER" id="PTHR32361">
    <property type="entry name" value="FERRIC/CUPRIC REDUCTASE TRANSMEMBRANE COMPONENT"/>
    <property type="match status" value="1"/>
</dbReference>
<dbReference type="GO" id="GO:0005886">
    <property type="term" value="C:plasma membrane"/>
    <property type="evidence" value="ECO:0007669"/>
    <property type="project" value="UniProtKB-SubCell"/>
</dbReference>
<keyword evidence="6" id="KW-0285">Flavoprotein</keyword>
<evidence type="ECO:0000256" key="7">
    <source>
        <dbReference type="ARBA" id="ARBA00022692"/>
    </source>
</evidence>
<evidence type="ECO:0000256" key="16">
    <source>
        <dbReference type="SAM" id="Phobius"/>
    </source>
</evidence>
<dbReference type="STRING" id="675824.A0A1E3PVM8"/>
<dbReference type="Gene3D" id="2.40.30.10">
    <property type="entry name" value="Translation factors"/>
    <property type="match status" value="1"/>
</dbReference>
<evidence type="ECO:0000256" key="11">
    <source>
        <dbReference type="ARBA" id="ARBA00023002"/>
    </source>
</evidence>
<evidence type="ECO:0000256" key="15">
    <source>
        <dbReference type="ARBA" id="ARBA00048483"/>
    </source>
</evidence>
<dbReference type="SUPFAM" id="SSF63380">
    <property type="entry name" value="Riboflavin synthase domain-like"/>
    <property type="match status" value="1"/>
</dbReference>
<evidence type="ECO:0000256" key="6">
    <source>
        <dbReference type="ARBA" id="ARBA00022630"/>
    </source>
</evidence>
<feature type="transmembrane region" description="Helical" evidence="16">
    <location>
        <begin position="280"/>
        <end position="302"/>
    </location>
</feature>
<feature type="transmembrane region" description="Helical" evidence="16">
    <location>
        <begin position="308"/>
        <end position="329"/>
    </location>
</feature>
<sequence>MGYGNKRHNLHTFAARCLFGPRGVSPSLICATGLIGHQHPKPTYLLTQAHACAFLSFAPPSSLLFLLHPPPPTLLLTQSHRPPSPTSDHFVIMSEYYNEAENMTYTPEEWASMQQLEFDERGREWSRKFYLSYNIIVVAFFVAAVIAHFYTVQFKKTVRRATNEKTPLIPINNGAPRPVTFIAKVIRKTTSVLIYQPQGRYAESFGTMSIIAGYLGLNILYTFIHGGASSTQIFANRIGLISIVNMPILFLLGSKTGLLVDWTGWSHEGYIILHKHVGRVVCITAIAHVFAYCAVVPISTRVQVNNEAIVGLIATTCFGIILGTSLAPLRARLYEIFLYFHVWFIVLPLPFLFFHWVRTKPYVITCAVIFAWDRFTRFKNVHHVIGVSQNLSGDTVKLCMNTRTTFSEIHWTTGQYVYISITSLARFQYHPFTIASPPGADTLDLIIRARKGFSRSLFNNEGEHLVAVHGPYGNQHSFDGCRKVVLIAGGAGVSYTYPEAIEIVRSHEAINDIPPEIDFLWVVPDQSYASWADLDNEKYGVNFKLWVTKE</sequence>
<dbReference type="SFLD" id="SFLDG01168">
    <property type="entry name" value="Ferric_reductase_subgroup_(FRE"/>
    <property type="match status" value="1"/>
</dbReference>
<feature type="transmembrane region" description="Helical" evidence="16">
    <location>
        <begin position="238"/>
        <end position="260"/>
    </location>
</feature>
<evidence type="ECO:0000256" key="13">
    <source>
        <dbReference type="ARBA" id="ARBA00023136"/>
    </source>
</evidence>
<dbReference type="OrthoDB" id="17725at2759"/>
<dbReference type="InterPro" id="IPR013112">
    <property type="entry name" value="FAD-bd_8"/>
</dbReference>
<dbReference type="InterPro" id="IPR051410">
    <property type="entry name" value="Ferric/Cupric_Reductase"/>
</dbReference>
<dbReference type="CDD" id="cd06186">
    <property type="entry name" value="NOX_Duox_like_FAD_NADP"/>
    <property type="match status" value="1"/>
</dbReference>
<evidence type="ECO:0000256" key="4">
    <source>
        <dbReference type="ARBA" id="ARBA00022448"/>
    </source>
</evidence>
<dbReference type="EMBL" id="KV454304">
    <property type="protein sequence ID" value="ODQ69338.1"/>
    <property type="molecule type" value="Genomic_DNA"/>
</dbReference>
<dbReference type="InterPro" id="IPR013121">
    <property type="entry name" value="Fe_red_NAD-bd_6"/>
</dbReference>
<keyword evidence="13 16" id="KW-0472">Membrane</keyword>
<accession>A0A1E3PVM8</accession>
<dbReference type="GO" id="GO:0015677">
    <property type="term" value="P:copper ion import"/>
    <property type="evidence" value="ECO:0007669"/>
    <property type="project" value="TreeGrafter"/>
</dbReference>
<gene>
    <name evidence="18" type="ORF">LIPSTDRAFT_76116</name>
</gene>
<comment type="similarity">
    <text evidence="2">Belongs to the ferric reductase (FRE) family.</text>
</comment>
<keyword evidence="12" id="KW-0406">Ion transport</keyword>
<keyword evidence="9" id="KW-0249">Electron transport</keyword>
<dbReference type="GO" id="GO:0006879">
    <property type="term" value="P:intracellular iron ion homeostasis"/>
    <property type="evidence" value="ECO:0007669"/>
    <property type="project" value="TreeGrafter"/>
</dbReference>
<evidence type="ECO:0000256" key="2">
    <source>
        <dbReference type="ARBA" id="ARBA00006278"/>
    </source>
</evidence>
<dbReference type="PROSITE" id="PS51384">
    <property type="entry name" value="FAD_FR"/>
    <property type="match status" value="1"/>
</dbReference>
<dbReference type="InterPro" id="IPR017938">
    <property type="entry name" value="Riboflavin_synthase-like_b-brl"/>
</dbReference>
<evidence type="ECO:0000256" key="14">
    <source>
        <dbReference type="ARBA" id="ARBA00023180"/>
    </source>
</evidence>
<evidence type="ECO:0000256" key="5">
    <source>
        <dbReference type="ARBA" id="ARBA00022475"/>
    </source>
</evidence>
<reference evidence="18 19" key="1">
    <citation type="journal article" date="2016" name="Proc. Natl. Acad. Sci. U.S.A.">
        <title>Comparative genomics of biotechnologically important yeasts.</title>
        <authorList>
            <person name="Riley R."/>
            <person name="Haridas S."/>
            <person name="Wolfe K.H."/>
            <person name="Lopes M.R."/>
            <person name="Hittinger C.T."/>
            <person name="Goeker M."/>
            <person name="Salamov A.A."/>
            <person name="Wisecaver J.H."/>
            <person name="Long T.M."/>
            <person name="Calvey C.H."/>
            <person name="Aerts A.L."/>
            <person name="Barry K.W."/>
            <person name="Choi C."/>
            <person name="Clum A."/>
            <person name="Coughlan A.Y."/>
            <person name="Deshpande S."/>
            <person name="Douglass A.P."/>
            <person name="Hanson S.J."/>
            <person name="Klenk H.-P."/>
            <person name="LaButti K.M."/>
            <person name="Lapidus A."/>
            <person name="Lindquist E.A."/>
            <person name="Lipzen A.M."/>
            <person name="Meier-Kolthoff J.P."/>
            <person name="Ohm R.A."/>
            <person name="Otillar R.P."/>
            <person name="Pangilinan J.L."/>
            <person name="Peng Y."/>
            <person name="Rokas A."/>
            <person name="Rosa C.A."/>
            <person name="Scheuner C."/>
            <person name="Sibirny A.A."/>
            <person name="Slot J.C."/>
            <person name="Stielow J.B."/>
            <person name="Sun H."/>
            <person name="Kurtzman C.P."/>
            <person name="Blackwell M."/>
            <person name="Grigoriev I.V."/>
            <person name="Jeffries T.W."/>
        </authorList>
    </citation>
    <scope>NUCLEOTIDE SEQUENCE [LARGE SCALE GENOMIC DNA]</scope>
    <source>
        <strain evidence="18 19">NRRL Y-11557</strain>
    </source>
</reference>
<evidence type="ECO:0000313" key="19">
    <source>
        <dbReference type="Proteomes" id="UP000094385"/>
    </source>
</evidence>
<evidence type="ECO:0000313" key="18">
    <source>
        <dbReference type="EMBL" id="ODQ69338.1"/>
    </source>
</evidence>
<keyword evidence="14" id="KW-0325">Glycoprotein</keyword>
<evidence type="ECO:0000256" key="10">
    <source>
        <dbReference type="ARBA" id="ARBA00022989"/>
    </source>
</evidence>
<dbReference type="SUPFAM" id="SSF52343">
    <property type="entry name" value="Ferredoxin reductase-like, C-terminal NADP-linked domain"/>
    <property type="match status" value="1"/>
</dbReference>
<dbReference type="Proteomes" id="UP000094385">
    <property type="component" value="Unassembled WGS sequence"/>
</dbReference>
<dbReference type="Pfam" id="PF08022">
    <property type="entry name" value="FAD_binding_8"/>
    <property type="match status" value="1"/>
</dbReference>
<dbReference type="SFLD" id="SFLDS00052">
    <property type="entry name" value="Ferric_Reductase_Domain"/>
    <property type="match status" value="1"/>
</dbReference>
<evidence type="ECO:0000256" key="8">
    <source>
        <dbReference type="ARBA" id="ARBA00022827"/>
    </source>
</evidence>
<comment type="catalytic activity">
    <reaction evidence="15">
        <text>2 a Fe(II)-siderophore + NADP(+) + H(+) = 2 a Fe(III)-siderophore + NADPH</text>
        <dbReference type="Rhea" id="RHEA:28795"/>
        <dbReference type="Rhea" id="RHEA-COMP:11342"/>
        <dbReference type="Rhea" id="RHEA-COMP:11344"/>
        <dbReference type="ChEBI" id="CHEBI:15378"/>
        <dbReference type="ChEBI" id="CHEBI:29033"/>
        <dbReference type="ChEBI" id="CHEBI:29034"/>
        <dbReference type="ChEBI" id="CHEBI:57783"/>
        <dbReference type="ChEBI" id="CHEBI:58349"/>
        <dbReference type="EC" id="1.16.1.9"/>
    </reaction>
</comment>
<dbReference type="InterPro" id="IPR039261">
    <property type="entry name" value="FNR_nucleotide-bd"/>
</dbReference>
<dbReference type="GO" id="GO:0006826">
    <property type="term" value="P:iron ion transport"/>
    <property type="evidence" value="ECO:0007669"/>
    <property type="project" value="TreeGrafter"/>
</dbReference>
<evidence type="ECO:0000256" key="3">
    <source>
        <dbReference type="ARBA" id="ARBA00012668"/>
    </source>
</evidence>
<evidence type="ECO:0000256" key="12">
    <source>
        <dbReference type="ARBA" id="ARBA00023065"/>
    </source>
</evidence>
<evidence type="ECO:0000256" key="1">
    <source>
        <dbReference type="ARBA" id="ARBA00004651"/>
    </source>
</evidence>
<dbReference type="Pfam" id="PF08030">
    <property type="entry name" value="NAD_binding_6"/>
    <property type="match status" value="1"/>
</dbReference>
<feature type="domain" description="FAD-binding FR-type" evidence="17">
    <location>
        <begin position="374"/>
        <end position="478"/>
    </location>
</feature>
<dbReference type="InterPro" id="IPR013130">
    <property type="entry name" value="Fe3_Rdtase_TM_dom"/>
</dbReference>
<keyword evidence="5" id="KW-1003">Cell membrane</keyword>
<dbReference type="GO" id="GO:0052851">
    <property type="term" value="F:ferric-chelate reductase (NADPH) activity"/>
    <property type="evidence" value="ECO:0007669"/>
    <property type="project" value="UniProtKB-EC"/>
</dbReference>
<dbReference type="Gene3D" id="3.40.50.80">
    <property type="entry name" value="Nucleotide-binding domain of ferredoxin-NADP reductase (FNR) module"/>
    <property type="match status" value="1"/>
</dbReference>
<protein>
    <recommendedName>
        <fullName evidence="3">ferric-chelate reductase (NADPH)</fullName>
        <ecNumber evidence="3">1.16.1.9</ecNumber>
    </recommendedName>
</protein>
<keyword evidence="7 16" id="KW-0812">Transmembrane</keyword>
<dbReference type="EC" id="1.16.1.9" evidence="3"/>
<organism evidence="18 19">
    <name type="scientific">Lipomyces starkeyi NRRL Y-11557</name>
    <dbReference type="NCBI Taxonomy" id="675824"/>
    <lineage>
        <taxon>Eukaryota</taxon>
        <taxon>Fungi</taxon>
        <taxon>Dikarya</taxon>
        <taxon>Ascomycota</taxon>
        <taxon>Saccharomycotina</taxon>
        <taxon>Lipomycetes</taxon>
        <taxon>Lipomycetales</taxon>
        <taxon>Lipomycetaceae</taxon>
        <taxon>Lipomyces</taxon>
    </lineage>
</organism>
<evidence type="ECO:0000256" key="9">
    <source>
        <dbReference type="ARBA" id="ARBA00022982"/>
    </source>
</evidence>
<keyword evidence="11" id="KW-0560">Oxidoreductase</keyword>
<comment type="subcellular location">
    <subcellularLocation>
        <location evidence="1">Cell membrane</location>
        <topology evidence="1">Multi-pass membrane protein</topology>
    </subcellularLocation>
</comment>